<name>A0ABQ0X8U3_9MICC</name>
<sequence>MVNRTVPEHSNNLLGWARRRGVPACLSPIPGNRGPPQVPISLPGLHGDPGGQDRRPALG</sequence>
<proteinExistence type="predicted"/>
<feature type="region of interest" description="Disordered" evidence="1">
    <location>
        <begin position="27"/>
        <end position="59"/>
    </location>
</feature>
<evidence type="ECO:0000313" key="2">
    <source>
        <dbReference type="EMBL" id="GEO92279.1"/>
    </source>
</evidence>
<protein>
    <submittedName>
        <fullName evidence="2">Uncharacterized protein</fullName>
    </submittedName>
</protein>
<gene>
    <name evidence="2" type="ORF">KFL01_15850</name>
</gene>
<dbReference type="EMBL" id="BJZR01000037">
    <property type="protein sequence ID" value="GEO92279.1"/>
    <property type="molecule type" value="Genomic_DNA"/>
</dbReference>
<evidence type="ECO:0000256" key="1">
    <source>
        <dbReference type="SAM" id="MobiDB-lite"/>
    </source>
</evidence>
<keyword evidence="3" id="KW-1185">Reference proteome</keyword>
<dbReference type="Proteomes" id="UP000321155">
    <property type="component" value="Unassembled WGS sequence"/>
</dbReference>
<evidence type="ECO:0000313" key="3">
    <source>
        <dbReference type="Proteomes" id="UP000321155"/>
    </source>
</evidence>
<reference evidence="2 3" key="1">
    <citation type="submission" date="2019-07" db="EMBL/GenBank/DDBJ databases">
        <title>Whole genome shotgun sequence of Kocuria flava NBRC 107626.</title>
        <authorList>
            <person name="Hosoyama A."/>
            <person name="Uohara A."/>
            <person name="Ohji S."/>
            <person name="Ichikawa N."/>
        </authorList>
    </citation>
    <scope>NUCLEOTIDE SEQUENCE [LARGE SCALE GENOMIC DNA]</scope>
    <source>
        <strain evidence="2 3">NBRC 107626</strain>
    </source>
</reference>
<organism evidence="2 3">
    <name type="scientific">Kocuria flava</name>
    <dbReference type="NCBI Taxonomy" id="446860"/>
    <lineage>
        <taxon>Bacteria</taxon>
        <taxon>Bacillati</taxon>
        <taxon>Actinomycetota</taxon>
        <taxon>Actinomycetes</taxon>
        <taxon>Micrococcales</taxon>
        <taxon>Micrococcaceae</taxon>
        <taxon>Kocuria</taxon>
    </lineage>
</organism>
<comment type="caution">
    <text evidence="2">The sequence shown here is derived from an EMBL/GenBank/DDBJ whole genome shotgun (WGS) entry which is preliminary data.</text>
</comment>
<accession>A0ABQ0X8U3</accession>